<reference evidence="8 9" key="1">
    <citation type="journal article" date="2024" name="G3 (Bethesda)">
        <title>Genome assembly of Hibiscus sabdariffa L. provides insights into metabolisms of medicinal natural products.</title>
        <authorList>
            <person name="Kim T."/>
        </authorList>
    </citation>
    <scope>NUCLEOTIDE SEQUENCE [LARGE SCALE GENOMIC DNA]</scope>
    <source>
        <strain evidence="8">TK-2024</strain>
        <tissue evidence="8">Old leaves</tissue>
    </source>
</reference>
<comment type="similarity">
    <text evidence="2">Belongs to the alliinase family.</text>
</comment>
<comment type="cofactor">
    <cofactor evidence="1">
        <name>pyridoxal 5'-phosphate</name>
        <dbReference type="ChEBI" id="CHEBI:597326"/>
    </cofactor>
</comment>
<comment type="caution">
    <text evidence="8">The sequence shown here is derived from an EMBL/GenBank/DDBJ whole genome shotgun (WGS) entry which is preliminary data.</text>
</comment>
<dbReference type="InterPro" id="IPR015422">
    <property type="entry name" value="PyrdxlP-dep_Trfase_small"/>
</dbReference>
<sequence length="497" mass="55578">MATITVLLGCSVLLNLLLFVSMYSHGGWEPSWTRTAAAEAESVASISCSGHGRAFLDGSILDGEPVCECNPCYGGPHCSVFLPECVADADSGDPMFLEPFWVKHAARSTIVVPGWHRMSYEFNDGSLVSKELDAQIRRLHAAVGNAVTDGRFIVFGGGATQLLHAAVHALSATNHPLSPSRVVASTPYYPVYREQTEFFNSQDYKFEGDTSLYNNGRFSQGNFVELVTSPNNPDGKLKKAVLQGPSVKTIHDLAYYWPHYTPVPAPADEDLMIFTLSKLTGHGGSRFGWAIIKDEAVYQRMLTYMTLSTYGVPRETQLRVLKLLKVAIEIEGKEMFNFGYQTMSNRWRKLSKTMSKSKRFSIQELEPQRCSFSQKLRKPTPAFAWLKCEREEDKDCNAVLNSNNITGRDGSLFGAESRYVRLSLVKSEDDFDLLLRRMGMLVSRENDDSGDRINGILPQNETIGKYLPSARINDSHEWDSVTCRWPLEELATHLLAR</sequence>
<dbReference type="InterPro" id="IPR050478">
    <property type="entry name" value="Ethylene_sulfur-biosynth"/>
</dbReference>
<keyword evidence="3" id="KW-0032">Aminotransferase</keyword>
<dbReference type="SUPFAM" id="SSF53383">
    <property type="entry name" value="PLP-dependent transferases"/>
    <property type="match status" value="1"/>
</dbReference>
<evidence type="ECO:0000256" key="1">
    <source>
        <dbReference type="ARBA" id="ARBA00001933"/>
    </source>
</evidence>
<evidence type="ECO:0000256" key="5">
    <source>
        <dbReference type="SAM" id="SignalP"/>
    </source>
</evidence>
<dbReference type="Proteomes" id="UP001472677">
    <property type="component" value="Unassembled WGS sequence"/>
</dbReference>
<evidence type="ECO:0000259" key="7">
    <source>
        <dbReference type="Pfam" id="PF04864"/>
    </source>
</evidence>
<dbReference type="InterPro" id="IPR015424">
    <property type="entry name" value="PyrdxlP-dep_Trfase"/>
</dbReference>
<evidence type="ECO:0000313" key="9">
    <source>
        <dbReference type="Proteomes" id="UP001472677"/>
    </source>
</evidence>
<evidence type="ECO:0000256" key="4">
    <source>
        <dbReference type="ARBA" id="ARBA00022898"/>
    </source>
</evidence>
<organism evidence="8 9">
    <name type="scientific">Hibiscus sabdariffa</name>
    <name type="common">roselle</name>
    <dbReference type="NCBI Taxonomy" id="183260"/>
    <lineage>
        <taxon>Eukaryota</taxon>
        <taxon>Viridiplantae</taxon>
        <taxon>Streptophyta</taxon>
        <taxon>Embryophyta</taxon>
        <taxon>Tracheophyta</taxon>
        <taxon>Spermatophyta</taxon>
        <taxon>Magnoliopsida</taxon>
        <taxon>eudicotyledons</taxon>
        <taxon>Gunneridae</taxon>
        <taxon>Pentapetalae</taxon>
        <taxon>rosids</taxon>
        <taxon>malvids</taxon>
        <taxon>Malvales</taxon>
        <taxon>Malvaceae</taxon>
        <taxon>Malvoideae</taxon>
        <taxon>Hibiscus</taxon>
    </lineage>
</organism>
<evidence type="ECO:0000313" key="8">
    <source>
        <dbReference type="EMBL" id="KAK8561728.1"/>
    </source>
</evidence>
<dbReference type="EMBL" id="JBBPBM010000013">
    <property type="protein sequence ID" value="KAK8561728.1"/>
    <property type="molecule type" value="Genomic_DNA"/>
</dbReference>
<evidence type="ECO:0000256" key="2">
    <source>
        <dbReference type="ARBA" id="ARBA00006312"/>
    </source>
</evidence>
<dbReference type="Pfam" id="PF04864">
    <property type="entry name" value="Alliinase_C"/>
    <property type="match status" value="1"/>
</dbReference>
<evidence type="ECO:0000259" key="6">
    <source>
        <dbReference type="Pfam" id="PF04863"/>
    </source>
</evidence>
<feature type="chain" id="PRO_5047052928" description="Tryptophan aminotransferase-related protein 4" evidence="5">
    <location>
        <begin position="23"/>
        <end position="497"/>
    </location>
</feature>
<dbReference type="CDD" id="cd00609">
    <property type="entry name" value="AAT_like"/>
    <property type="match status" value="1"/>
</dbReference>
<dbReference type="InterPro" id="IPR006947">
    <property type="entry name" value="EGF_alliinase"/>
</dbReference>
<accession>A0ABR2EIA5</accession>
<keyword evidence="3" id="KW-0808">Transferase</keyword>
<protein>
    <recommendedName>
        <fullName evidence="10">Tryptophan aminotransferase-related protein 4</fullName>
    </recommendedName>
</protein>
<dbReference type="InterPro" id="IPR006948">
    <property type="entry name" value="Alliinase_C"/>
</dbReference>
<dbReference type="InterPro" id="IPR037029">
    <property type="entry name" value="Alliinase_N_sf"/>
</dbReference>
<dbReference type="Gene3D" id="2.10.25.30">
    <property type="entry name" value="EGF-like, alliinase"/>
    <property type="match status" value="1"/>
</dbReference>
<dbReference type="Gene3D" id="3.40.640.10">
    <property type="entry name" value="Type I PLP-dependent aspartate aminotransferase-like (Major domain)"/>
    <property type="match status" value="1"/>
</dbReference>
<dbReference type="InterPro" id="IPR015421">
    <property type="entry name" value="PyrdxlP-dep_Trfase_major"/>
</dbReference>
<evidence type="ECO:0000256" key="3">
    <source>
        <dbReference type="ARBA" id="ARBA00022576"/>
    </source>
</evidence>
<feature type="domain" description="Alliinase C-terminal" evidence="7">
    <location>
        <begin position="87"/>
        <end position="440"/>
    </location>
</feature>
<feature type="domain" description="Alliinase EGF-like" evidence="6">
    <location>
        <begin position="31"/>
        <end position="85"/>
    </location>
</feature>
<dbReference type="PANTHER" id="PTHR43795:SF56">
    <property type="entry name" value="TRYPTOPHAN AMINOTRANSFERASE-RELATED PROTEIN 4-LIKE"/>
    <property type="match status" value="1"/>
</dbReference>
<evidence type="ECO:0008006" key="10">
    <source>
        <dbReference type="Google" id="ProtNLM"/>
    </source>
</evidence>
<dbReference type="Pfam" id="PF04863">
    <property type="entry name" value="EGF_alliinase"/>
    <property type="match status" value="1"/>
</dbReference>
<keyword evidence="5" id="KW-0732">Signal</keyword>
<keyword evidence="4" id="KW-0663">Pyridoxal phosphate</keyword>
<dbReference type="PANTHER" id="PTHR43795">
    <property type="entry name" value="BIFUNCTIONAL ASPARTATE AMINOTRANSFERASE AND GLUTAMATE/ASPARTATE-PREPHENATE AMINOTRANSFERASE-RELATED"/>
    <property type="match status" value="1"/>
</dbReference>
<proteinExistence type="inferred from homology"/>
<gene>
    <name evidence="8" type="ORF">V6N12_048792</name>
</gene>
<name>A0ABR2EIA5_9ROSI</name>
<feature type="signal peptide" evidence="5">
    <location>
        <begin position="1"/>
        <end position="22"/>
    </location>
</feature>
<keyword evidence="9" id="KW-1185">Reference proteome</keyword>
<dbReference type="Gene3D" id="3.90.1150.10">
    <property type="entry name" value="Aspartate Aminotransferase, domain 1"/>
    <property type="match status" value="1"/>
</dbReference>